<evidence type="ECO:0000256" key="4">
    <source>
        <dbReference type="PROSITE-ProRule" id="PRU01161"/>
    </source>
</evidence>
<protein>
    <recommendedName>
        <fullName evidence="5">PNPLA domain-containing protein</fullName>
    </recommendedName>
</protein>
<keyword evidence="7" id="KW-1185">Reference proteome</keyword>
<gene>
    <name evidence="6" type="ORF">Daus18300_007667</name>
</gene>
<evidence type="ECO:0000256" key="3">
    <source>
        <dbReference type="ARBA" id="ARBA00023098"/>
    </source>
</evidence>
<dbReference type="Pfam" id="PF13374">
    <property type="entry name" value="TPR_10"/>
    <property type="match status" value="2"/>
</dbReference>
<dbReference type="PANTHER" id="PTHR24185:SF1">
    <property type="entry name" value="CALCIUM-INDEPENDENT PHOSPHOLIPASE A2-GAMMA"/>
    <property type="match status" value="1"/>
</dbReference>
<dbReference type="InterPro" id="IPR011990">
    <property type="entry name" value="TPR-like_helical_dom_sf"/>
</dbReference>
<keyword evidence="1 4" id="KW-0378">Hydrolase</keyword>
<evidence type="ECO:0000313" key="6">
    <source>
        <dbReference type="EMBL" id="KAL1864435.1"/>
    </source>
</evidence>
<feature type="short sequence motif" description="GXSXG" evidence="4">
    <location>
        <begin position="57"/>
        <end position="61"/>
    </location>
</feature>
<dbReference type="Gene3D" id="3.40.1090.10">
    <property type="entry name" value="Cytosolic phospholipase A2 catalytic domain"/>
    <property type="match status" value="1"/>
</dbReference>
<dbReference type="PANTHER" id="PTHR24185">
    <property type="entry name" value="CALCIUM-INDEPENDENT PHOSPHOLIPASE A2-GAMMA"/>
    <property type="match status" value="1"/>
</dbReference>
<keyword evidence="3 4" id="KW-0443">Lipid metabolism</keyword>
<dbReference type="Proteomes" id="UP001583177">
    <property type="component" value="Unassembled WGS sequence"/>
</dbReference>
<dbReference type="SUPFAM" id="SSF52151">
    <property type="entry name" value="FabD/lysophospholipase-like"/>
    <property type="match status" value="1"/>
</dbReference>
<evidence type="ECO:0000313" key="7">
    <source>
        <dbReference type="Proteomes" id="UP001583177"/>
    </source>
</evidence>
<evidence type="ECO:0000259" key="5">
    <source>
        <dbReference type="PROSITE" id="PS51635"/>
    </source>
</evidence>
<name>A0ABR3WLU9_9PEZI</name>
<organism evidence="6 7">
    <name type="scientific">Diaporthe australafricana</name>
    <dbReference type="NCBI Taxonomy" id="127596"/>
    <lineage>
        <taxon>Eukaryota</taxon>
        <taxon>Fungi</taxon>
        <taxon>Dikarya</taxon>
        <taxon>Ascomycota</taxon>
        <taxon>Pezizomycotina</taxon>
        <taxon>Sordariomycetes</taxon>
        <taxon>Sordariomycetidae</taxon>
        <taxon>Diaporthales</taxon>
        <taxon>Diaporthaceae</taxon>
        <taxon>Diaporthe</taxon>
    </lineage>
</organism>
<comment type="caution">
    <text evidence="4">Lacks conserved residue(s) required for the propagation of feature annotation.</text>
</comment>
<dbReference type="PROSITE" id="PS51635">
    <property type="entry name" value="PNPLA"/>
    <property type="match status" value="1"/>
</dbReference>
<dbReference type="InterPro" id="IPR002641">
    <property type="entry name" value="PNPLA_dom"/>
</dbReference>
<dbReference type="Gene3D" id="3.40.50.300">
    <property type="entry name" value="P-loop containing nucleotide triphosphate hydrolases"/>
    <property type="match status" value="1"/>
</dbReference>
<dbReference type="InterPro" id="IPR016035">
    <property type="entry name" value="Acyl_Trfase/lysoPLipase"/>
</dbReference>
<keyword evidence="2 4" id="KW-0442">Lipid degradation</keyword>
<proteinExistence type="predicted"/>
<dbReference type="SUPFAM" id="SSF48452">
    <property type="entry name" value="TPR-like"/>
    <property type="match status" value="1"/>
</dbReference>
<dbReference type="Gene3D" id="1.25.40.10">
    <property type="entry name" value="Tetratricopeptide repeat domain"/>
    <property type="match status" value="2"/>
</dbReference>
<dbReference type="EMBL" id="JAWRVE010000068">
    <property type="protein sequence ID" value="KAL1864435.1"/>
    <property type="molecule type" value="Genomic_DNA"/>
</dbReference>
<dbReference type="CDD" id="cd07216">
    <property type="entry name" value="Pat17_PNPLA8_PNPLA9_like3"/>
    <property type="match status" value="1"/>
</dbReference>
<feature type="active site" description="Nucleophile" evidence="4">
    <location>
        <position position="59"/>
    </location>
</feature>
<dbReference type="InterPro" id="IPR027417">
    <property type="entry name" value="P-loop_NTPase"/>
</dbReference>
<evidence type="ECO:0000256" key="2">
    <source>
        <dbReference type="ARBA" id="ARBA00022963"/>
    </source>
</evidence>
<accession>A0ABR3WLU9</accession>
<comment type="caution">
    <text evidence="6">The sequence shown here is derived from an EMBL/GenBank/DDBJ whole genome shotgun (WGS) entry which is preliminary data.</text>
</comment>
<dbReference type="Pfam" id="PF01734">
    <property type="entry name" value="Patatin"/>
    <property type="match status" value="1"/>
</dbReference>
<reference evidence="6 7" key="1">
    <citation type="journal article" date="2024" name="IMA Fungus">
        <title>IMA Genome - F19 : A genome assembly and annotation guide to empower mycologists, including annotated draft genome sequences of Ceratocystis pirilliformis, Diaporthe australafricana, Fusarium ophioides, Paecilomyces lecythidis, and Sporothrix stenoceras.</title>
        <authorList>
            <person name="Aylward J."/>
            <person name="Wilson A.M."/>
            <person name="Visagie C.M."/>
            <person name="Spraker J."/>
            <person name="Barnes I."/>
            <person name="Buitendag C."/>
            <person name="Ceriani C."/>
            <person name="Del Mar Angel L."/>
            <person name="du Plessis D."/>
            <person name="Fuchs T."/>
            <person name="Gasser K."/>
            <person name="Kramer D."/>
            <person name="Li W."/>
            <person name="Munsamy K."/>
            <person name="Piso A."/>
            <person name="Price J.L."/>
            <person name="Sonnekus B."/>
            <person name="Thomas C."/>
            <person name="van der Nest A."/>
            <person name="van Dijk A."/>
            <person name="van Heerden A."/>
            <person name="van Vuuren N."/>
            <person name="Yilmaz N."/>
            <person name="Duong T.A."/>
            <person name="van der Merwe N.A."/>
            <person name="Wingfield M.J."/>
            <person name="Wingfield B.D."/>
        </authorList>
    </citation>
    <scope>NUCLEOTIDE SEQUENCE [LARGE SCALE GENOMIC DNA]</scope>
    <source>
        <strain evidence="6 7">CMW 18300</strain>
    </source>
</reference>
<sequence length="1229" mass="139438">MSNSSENEPVNLLALDGGGIRGVSELVILDEVMKTVQQKGNLANLPKPCDYFHLVGGTSTGGLVAIMLGRLAMGTQEALAAYDTFASEIFSKRRMSLTEKYKAKALEATVKRLVREQGKGSVMRNRRPAQEKGHAFVCTMPSQRHKETVCLRTYDVEGDKYPNCLIYEAARATTAATTYFKPMAIKDEEGKEEKFVDAALGTNNPISILWDEAVNFFGKKRRLGCVVSLGTGSRKVEMAPGGEKFIEKAKFLISAIKVMKEIGTDSEKDHERWQSKFKEFDSTYFRLNVDGGAQGIELSDWEKIGQLRARTRDYLQNPEVKRMINDLAEVLLGNKNSGLNLAHGGSLSKETTIPAGPRAVRRGKSSNIFTGREAILKKLDKHFGPREPEDTSRREFHLRGMGGVGKTQIALKFTERNERRLRVLWVDATDAVTTVQSYKQIAAVILGSEEKRDPVLEVLLWLQRTDEEWLLVFDNAPVTTLAQYLPDGDRGNILYTSRQHNLQPRLRPECVATIDIMDAPEAILLLLRSAQKPADITENRESARSIVAALGLLPLAIDQAGAYIHMAPCPLEEYLGVFNEQKDALLRSPRFKGSDEKRHIAVYATFNISYRAIKGFADKKEDLTRVRDAQTALKLLNLVCFYHNEGHIGMIFEAAAINRYKSSRSEEYPLKSGEVELESLIETFETDITEQHPDGREWFCAAVVGGLGFLNEFSLLKFDISVDYFNMHILVHEWARNRMDGNDKSHWGVAAKSLVMDSIGYTSGVRGAQWRRHVLPHVKACMKHVKAEHDDYALESEYLDKAASVFEQADDLHAAEAMMLKALKYRKTYFGLLHEAPMAAMSVLARLYTKQAKYHDAEEILLELIDRRTLYLKELKWQAFQEAHATTADEAEYQKTVLDAYDPLDDRALRKRKLKLADVFIKKGNWLATADIYEEFTKWNEAKYGKQSKEARSWQDKVDMTRDPNFDPLTRQDDRAPSMTLQEATEKHASVVAKLGHDHHSTIEAKKELAEVLTEQREYKEASILLWQVERWSQSLYGEESLPHLEAWHELGRLYLKEGRLYDAGDFFNLTFIGYCKKLGGAHPNTLNTMLELALVSSSKAEYKQAIDTLEACLPGCQATLGPDHWTTRIGTRLLVQYRHNERTIPDYIRARINNNAIQTNKDARGEIAPQWMKEWEPVSVSAMIQERLDRGEPIYTFTTKQIDVEGWPMFEYELVRQTPEELEAMVMT</sequence>
<feature type="short sequence motif" description="GXGXXG" evidence="4">
    <location>
        <begin position="17"/>
        <end position="22"/>
    </location>
</feature>
<dbReference type="SUPFAM" id="SSF52540">
    <property type="entry name" value="P-loop containing nucleoside triphosphate hydrolases"/>
    <property type="match status" value="1"/>
</dbReference>
<feature type="domain" description="PNPLA" evidence="5">
    <location>
        <begin position="13"/>
        <end position="210"/>
    </location>
</feature>
<feature type="active site" description="Proton acceptor" evidence="4">
    <location>
        <position position="197"/>
    </location>
</feature>
<evidence type="ECO:0000256" key="1">
    <source>
        <dbReference type="ARBA" id="ARBA00022801"/>
    </source>
</evidence>